<dbReference type="EMBL" id="JAEUBF010001375">
    <property type="protein sequence ID" value="KAH3667902.1"/>
    <property type="molecule type" value="Genomic_DNA"/>
</dbReference>
<feature type="signal peptide" evidence="2">
    <location>
        <begin position="1"/>
        <end position="18"/>
    </location>
</feature>
<proteinExistence type="predicted"/>
<dbReference type="InterPro" id="IPR040200">
    <property type="entry name" value="Mug57-like"/>
</dbReference>
<keyword evidence="1 2" id="KW-0732">Signal</keyword>
<dbReference type="Gene3D" id="2.30.180.10">
    <property type="entry name" value="FAS1 domain"/>
    <property type="match status" value="1"/>
</dbReference>
<feature type="domain" description="FAS1" evidence="3">
    <location>
        <begin position="79"/>
        <end position="235"/>
    </location>
</feature>
<dbReference type="InterPro" id="IPR036378">
    <property type="entry name" value="FAS1_dom_sf"/>
</dbReference>
<evidence type="ECO:0000256" key="2">
    <source>
        <dbReference type="SAM" id="SignalP"/>
    </source>
</evidence>
<dbReference type="OrthoDB" id="5551751at2759"/>
<protein>
    <recommendedName>
        <fullName evidence="3">FAS1 domain-containing protein</fullName>
    </recommendedName>
</protein>
<reference evidence="4" key="1">
    <citation type="journal article" date="2021" name="Open Biol.">
        <title>Shared evolutionary footprints suggest mitochondrial oxidative damage underlies multiple complex I losses in fungi.</title>
        <authorList>
            <person name="Schikora-Tamarit M.A."/>
            <person name="Marcet-Houben M."/>
            <person name="Nosek J."/>
            <person name="Gabaldon T."/>
        </authorList>
    </citation>
    <scope>NUCLEOTIDE SEQUENCE</scope>
    <source>
        <strain evidence="4">CBS6341</strain>
    </source>
</reference>
<evidence type="ECO:0000259" key="3">
    <source>
        <dbReference type="PROSITE" id="PS50213"/>
    </source>
</evidence>
<comment type="caution">
    <text evidence="4">The sequence shown here is derived from an EMBL/GenBank/DDBJ whole genome shotgun (WGS) entry which is preliminary data.</text>
</comment>
<dbReference type="PANTHER" id="PTHR28156:SF1">
    <property type="entry name" value="FAS1 DOMAIN-CONTAINING PROTEIN YDR262W"/>
    <property type="match status" value="1"/>
</dbReference>
<feature type="chain" id="PRO_5040311302" description="FAS1 domain-containing protein" evidence="2">
    <location>
        <begin position="19"/>
        <end position="240"/>
    </location>
</feature>
<evidence type="ECO:0000256" key="1">
    <source>
        <dbReference type="ARBA" id="ARBA00022729"/>
    </source>
</evidence>
<keyword evidence="5" id="KW-1185">Reference proteome</keyword>
<sequence length="240" mass="26578">MKLSTIFLSLAIASSVNSKNVVDLKHELTKRDGKNVVDLKQFKDSHKRELEQPLFEIPNPLPSSDKFYVPKGEEPQKGPTLLTSALYINKDVSLYASYVRDDVDISERFNNRDTQTIVFAPTDSSIETLSLKPWQFPTTVDETKSDAEIEQTISSNVKDFVLSHVVDGEVPFAALGGDKKGIQLISQNGKNIKLVNDEGNYYVTAVVNGQDQEWLKVNVVLNADNGAILVISKPLSVPSI</sequence>
<gene>
    <name evidence="4" type="ORF">WICMUC_005180</name>
</gene>
<dbReference type="Pfam" id="PF02469">
    <property type="entry name" value="Fasciclin"/>
    <property type="match status" value="1"/>
</dbReference>
<name>A0A9P8PAQ9_9ASCO</name>
<accession>A0A9P8PAQ9</accession>
<evidence type="ECO:0000313" key="5">
    <source>
        <dbReference type="Proteomes" id="UP000769528"/>
    </source>
</evidence>
<reference evidence="4" key="2">
    <citation type="submission" date="2021-01" db="EMBL/GenBank/DDBJ databases">
        <authorList>
            <person name="Schikora-Tamarit M.A."/>
        </authorList>
    </citation>
    <scope>NUCLEOTIDE SEQUENCE</scope>
    <source>
        <strain evidence="4">CBS6341</strain>
    </source>
</reference>
<dbReference type="InterPro" id="IPR000782">
    <property type="entry name" value="FAS1_domain"/>
</dbReference>
<evidence type="ECO:0000313" key="4">
    <source>
        <dbReference type="EMBL" id="KAH3667902.1"/>
    </source>
</evidence>
<dbReference type="PROSITE" id="PS50213">
    <property type="entry name" value="FAS1"/>
    <property type="match status" value="1"/>
</dbReference>
<dbReference type="AlphaFoldDB" id="A0A9P8PAQ9"/>
<dbReference type="PANTHER" id="PTHR28156">
    <property type="entry name" value="FAS1 DOMAIN-CONTAINING PROTEIN YDR262W"/>
    <property type="match status" value="1"/>
</dbReference>
<dbReference type="Proteomes" id="UP000769528">
    <property type="component" value="Unassembled WGS sequence"/>
</dbReference>
<organism evidence="4 5">
    <name type="scientific">Wickerhamomyces mucosus</name>
    <dbReference type="NCBI Taxonomy" id="1378264"/>
    <lineage>
        <taxon>Eukaryota</taxon>
        <taxon>Fungi</taxon>
        <taxon>Dikarya</taxon>
        <taxon>Ascomycota</taxon>
        <taxon>Saccharomycotina</taxon>
        <taxon>Saccharomycetes</taxon>
        <taxon>Phaffomycetales</taxon>
        <taxon>Wickerhamomycetaceae</taxon>
        <taxon>Wickerhamomyces</taxon>
    </lineage>
</organism>
<dbReference type="SUPFAM" id="SSF82153">
    <property type="entry name" value="FAS1 domain"/>
    <property type="match status" value="1"/>
</dbReference>